<dbReference type="RefSeq" id="WP_109648457.1">
    <property type="nucleotide sequence ID" value="NZ_JACWLN010000002.1"/>
</dbReference>
<protein>
    <recommendedName>
        <fullName evidence="3">Alpha-L-rhamnosidase-like protein</fullName>
    </recommendedName>
</protein>
<dbReference type="Pfam" id="PF17132">
    <property type="entry name" value="Glyco_hydro_106"/>
    <property type="match status" value="2"/>
</dbReference>
<dbReference type="NCBIfam" id="NF045579">
    <property type="entry name" value="rhamnoside_JR"/>
    <property type="match status" value="1"/>
</dbReference>
<dbReference type="Proteomes" id="UP000651837">
    <property type="component" value="Unassembled WGS sequence"/>
</dbReference>
<comment type="caution">
    <text evidence="1">The sequence shown here is derived from an EMBL/GenBank/DDBJ whole genome shotgun (WGS) entry which is preliminary data.</text>
</comment>
<evidence type="ECO:0000313" key="1">
    <source>
        <dbReference type="EMBL" id="MBD1260054.1"/>
    </source>
</evidence>
<organism evidence="1 2">
    <name type="scientific">Maribacter polysiphoniae</name>
    <dbReference type="NCBI Taxonomy" id="429344"/>
    <lineage>
        <taxon>Bacteria</taxon>
        <taxon>Pseudomonadati</taxon>
        <taxon>Bacteroidota</taxon>
        <taxon>Flavobacteriia</taxon>
        <taxon>Flavobacteriales</taxon>
        <taxon>Flavobacteriaceae</taxon>
        <taxon>Maribacter</taxon>
    </lineage>
</organism>
<dbReference type="InterPro" id="IPR053161">
    <property type="entry name" value="Ulvan_degrading_GH"/>
</dbReference>
<proteinExistence type="predicted"/>
<dbReference type="PANTHER" id="PTHR36848:SF2">
    <property type="entry name" value="SECRETED PROTEIN"/>
    <property type="match status" value="1"/>
</dbReference>
<dbReference type="PANTHER" id="PTHR36848">
    <property type="entry name" value="DNA-BINDING PROTEIN (PUTATIVE SECRETED PROTEIN)-RELATED"/>
    <property type="match status" value="1"/>
</dbReference>
<dbReference type="SUPFAM" id="SSF49785">
    <property type="entry name" value="Galactose-binding domain-like"/>
    <property type="match status" value="1"/>
</dbReference>
<dbReference type="EMBL" id="JACWLN010000002">
    <property type="protein sequence ID" value="MBD1260054.1"/>
    <property type="molecule type" value="Genomic_DNA"/>
</dbReference>
<gene>
    <name evidence="1" type="ORF">HZY62_05610</name>
</gene>
<name>A0ABR7VVN9_9FLAO</name>
<keyword evidence="2" id="KW-1185">Reference proteome</keyword>
<dbReference type="Gene3D" id="2.60.120.260">
    <property type="entry name" value="Galactose-binding domain-like"/>
    <property type="match status" value="1"/>
</dbReference>
<accession>A0ABR7VVN9</accession>
<dbReference type="InterPro" id="IPR008979">
    <property type="entry name" value="Galactose-bd-like_sf"/>
</dbReference>
<sequence length="940" mass="106793">MKRRTFVKNSILTTSGMCFMNSVWGTGSPVFKSNPLDTFFNEFQNPPINAKLFVRWWWNGNRLSKGEILRELDVMKSAGIGGVEINPIAFPFNTDPLGYKALTIFDDDWLTMLHTALQGAKERGMVCDMIVGSGWPFGGEFLKKEEQSQMVTIGTIAIKGGKHSFSVSDMLAKVDPDLHSKNKTVYKDLIMVRLLPKNAKEFIEGENMMPYIDNDLLEVDVPKGDHVLYYVIKLTGYMAVINGAPGASGPVLNHYNQIAIEAYLNRISNILTGKIGNMGTYIRAMFCDSMELEGANWNDDLPQEFQKRRGYALEPYLPFVLKKVGHMGNPIDEEYGTVFPKAVVDQIKRVELDFYKTRIELFKERFINTFNTWCHQNNVKSRMQAYGRGMHPLEASMGVDIPECETWLFKDVGREYPNTGLSGRAPRMCNKYVSSGAVLAGKKLVGCEEMTNTEMAFMATLENIKIAGDQSNISGVNHSILHGFNYSPPEAEFPGWIRYGSYFNERNTWWPYFKKWADYKSRLSHLFQNAVPQANVAILQPLTDLWLKIGPQRDPFPQKWYPEYQNNLWEAIVQNGGGCDYISENILQKATFKDGNMVYGERSYSTILLPGIETLEVATAASLMAFAAAGGKIVFINKTPYKSPSFIRGKEDDLKVAGHITKVLKDHADNVFKYPGPDEDIIAWYGKLQNGIGLKPYVKFDKTHKYLSQSNYLLDGHPIFFIANTGLSDHISVNAEFQVKETLYPWIWNPETGERKPCKTNGAQNKLALEIPRATSILIVFENNRPTEALPSFDFYKDGKDITGEWQLKLYPIHGEKQQLQITTLTDLLKIKQTKHFAGEVVYEKTINIDKDKYQYIDLGNVQGVSELTLNDEWIGTRWYGSHVYDVKNMLKDGQNKLTIKLTTITGNYLKSLKDNKVAQNWTRNQEYYPMGIIGPVRII</sequence>
<evidence type="ECO:0000313" key="2">
    <source>
        <dbReference type="Proteomes" id="UP000651837"/>
    </source>
</evidence>
<reference evidence="1 2" key="1">
    <citation type="submission" date="2020-07" db="EMBL/GenBank/DDBJ databases">
        <title>The draft genome sequence of Maribacter polysiphoniae KCTC 22021.</title>
        <authorList>
            <person name="Mu L."/>
        </authorList>
    </citation>
    <scope>NUCLEOTIDE SEQUENCE [LARGE SCALE GENOMIC DNA]</scope>
    <source>
        <strain evidence="1 2">KCTC 22021</strain>
    </source>
</reference>
<evidence type="ECO:0008006" key="3">
    <source>
        <dbReference type="Google" id="ProtNLM"/>
    </source>
</evidence>